<comment type="caution">
    <text evidence="1">The sequence shown here is derived from an EMBL/GenBank/DDBJ whole genome shotgun (WGS) entry which is preliminary data.</text>
</comment>
<dbReference type="EMBL" id="JASDAP010000026">
    <property type="protein sequence ID" value="KAK1878913.1"/>
    <property type="molecule type" value="Genomic_DNA"/>
</dbReference>
<evidence type="ECO:0000313" key="1">
    <source>
        <dbReference type="EMBL" id="KAK1878913.1"/>
    </source>
</evidence>
<protein>
    <submittedName>
        <fullName evidence="1">Actin-like protein 7B</fullName>
    </submittedName>
</protein>
<dbReference type="AlphaFoldDB" id="A0AAD9ERN9"/>
<evidence type="ECO:0000313" key="2">
    <source>
        <dbReference type="Proteomes" id="UP001228049"/>
    </source>
</evidence>
<reference evidence="1" key="1">
    <citation type="submission" date="2023-04" db="EMBL/GenBank/DDBJ databases">
        <title>Chromosome-level genome of Chaenocephalus aceratus.</title>
        <authorList>
            <person name="Park H."/>
        </authorList>
    </citation>
    <scope>NUCLEOTIDE SEQUENCE</scope>
    <source>
        <strain evidence="1">DE</strain>
        <tissue evidence="1">Muscle</tissue>
    </source>
</reference>
<gene>
    <name evidence="1" type="ORF">KUDE01_027036</name>
</gene>
<accession>A0AAD9ERN9</accession>
<proteinExistence type="predicted"/>
<organism evidence="1 2">
    <name type="scientific">Dissostichus eleginoides</name>
    <name type="common">Patagonian toothfish</name>
    <name type="synonym">Dissostichus amissus</name>
    <dbReference type="NCBI Taxonomy" id="100907"/>
    <lineage>
        <taxon>Eukaryota</taxon>
        <taxon>Metazoa</taxon>
        <taxon>Chordata</taxon>
        <taxon>Craniata</taxon>
        <taxon>Vertebrata</taxon>
        <taxon>Euteleostomi</taxon>
        <taxon>Actinopterygii</taxon>
        <taxon>Neopterygii</taxon>
        <taxon>Teleostei</taxon>
        <taxon>Neoteleostei</taxon>
        <taxon>Acanthomorphata</taxon>
        <taxon>Eupercaria</taxon>
        <taxon>Perciformes</taxon>
        <taxon>Notothenioidei</taxon>
        <taxon>Nototheniidae</taxon>
        <taxon>Dissostichus</taxon>
    </lineage>
</organism>
<sequence>MQPFVFQLARWQCSEDYFRSNTEGCSLFNLPESTSNIILRDSQKTRTVPTLRMLQLSASRNHHLQNT</sequence>
<dbReference type="Proteomes" id="UP001228049">
    <property type="component" value="Unassembled WGS sequence"/>
</dbReference>
<name>A0AAD9ERN9_DISEL</name>
<keyword evidence="2" id="KW-1185">Reference proteome</keyword>